<dbReference type="SUPFAM" id="SSF82199">
    <property type="entry name" value="SET domain"/>
    <property type="match status" value="1"/>
</dbReference>
<dbReference type="PANTHER" id="PTHR47332">
    <property type="entry name" value="SET DOMAIN-CONTAINING PROTEIN 5"/>
    <property type="match status" value="1"/>
</dbReference>
<dbReference type="Gene3D" id="1.25.40.10">
    <property type="entry name" value="Tetratricopeptide repeat domain"/>
    <property type="match status" value="1"/>
</dbReference>
<sequence length="468" mass="52849">MGIDAGFDMVPRLSRGIVDKQNWDRFITQIKEYHKDDAQVEIKPNYIVFKAGEHPMLPFEGHKFLRFSSKISGRNASETRVESYINAITRVAKAHFGSRIQYWNECAGQDGYYDWKEVHESFRSYEQPDESEIPTSIAHALTGIDPYRDLDIPLFEVKEILGKGKGLVARFNISKGTQLLCEKPLLTVASGPPNQLELMLAAKLKGLDKPKQRQFFSLHNNFPGKFTFSGIVRTNALPCGPASNVGGVYPTICLINHSCLPNAHNSWDSNREHETIYAIRPIRAGEEITIAYDHGGPASARRAFLKEAFGFDCDCSICTLPPAELQASDDRRLLIQRLDDEIGDPFRMAARPGESLRNCHSLLKALEEEFDGHTEGHSARTYYDAFQICITHGDQARASVFAEKAYKARVICEGEDSPETQRSKSFSLKPSEHRSFGQCSTNWRTTRNMVPKGLNMVEFEKWLFCQQA</sequence>
<dbReference type="InterPro" id="IPR011990">
    <property type="entry name" value="TPR-like_helical_dom_sf"/>
</dbReference>
<dbReference type="SMART" id="SM00317">
    <property type="entry name" value="SET"/>
    <property type="match status" value="1"/>
</dbReference>
<accession>A0A194VQU9</accession>
<dbReference type="EMBL" id="CM003099">
    <property type="protein sequence ID" value="KUI66561.1"/>
    <property type="molecule type" value="Genomic_DNA"/>
</dbReference>
<dbReference type="InterPro" id="IPR053185">
    <property type="entry name" value="SET_domain_protein"/>
</dbReference>
<dbReference type="Proteomes" id="UP000078559">
    <property type="component" value="Chromosome 2"/>
</dbReference>
<name>A0A194VQU9_CYTMA</name>
<dbReference type="CDD" id="cd20071">
    <property type="entry name" value="SET_SMYD"/>
    <property type="match status" value="1"/>
</dbReference>
<keyword evidence="3" id="KW-1185">Reference proteome</keyword>
<dbReference type="InterPro" id="IPR046341">
    <property type="entry name" value="SET_dom_sf"/>
</dbReference>
<dbReference type="AlphaFoldDB" id="A0A194VQU9"/>
<reference evidence="2" key="1">
    <citation type="submission" date="2014-12" db="EMBL/GenBank/DDBJ databases">
        <title>Genome Sequence of Valsa Canker Pathogens Uncovers a Specific Adaption of Colonization on Woody Bark.</title>
        <authorList>
            <person name="Yin Z."/>
            <person name="Liu H."/>
            <person name="Gao X."/>
            <person name="Li Z."/>
            <person name="Song N."/>
            <person name="Ke X."/>
            <person name="Dai Q."/>
            <person name="Wu Y."/>
            <person name="Sun Y."/>
            <person name="Xu J.-R."/>
            <person name="Kang Z.K."/>
            <person name="Wang L."/>
            <person name="Huang L."/>
        </authorList>
    </citation>
    <scope>NUCLEOTIDE SEQUENCE [LARGE SCALE GENOMIC DNA]</scope>
    <source>
        <strain evidence="2">03-8</strain>
    </source>
</reference>
<dbReference type="PROSITE" id="PS50280">
    <property type="entry name" value="SET"/>
    <property type="match status" value="1"/>
</dbReference>
<evidence type="ECO:0000313" key="3">
    <source>
        <dbReference type="Proteomes" id="UP000078559"/>
    </source>
</evidence>
<gene>
    <name evidence="2" type="ORF">VM1G_02368</name>
</gene>
<proteinExistence type="predicted"/>
<dbReference type="PANTHER" id="PTHR47332:SF4">
    <property type="entry name" value="SET DOMAIN-CONTAINING PROTEIN 5"/>
    <property type="match status" value="1"/>
</dbReference>
<dbReference type="Pfam" id="PF00856">
    <property type="entry name" value="SET"/>
    <property type="match status" value="1"/>
</dbReference>
<organism evidence="2 3">
    <name type="scientific">Cytospora mali</name>
    <name type="common">Apple Valsa canker fungus</name>
    <name type="synonym">Valsa mali</name>
    <dbReference type="NCBI Taxonomy" id="578113"/>
    <lineage>
        <taxon>Eukaryota</taxon>
        <taxon>Fungi</taxon>
        <taxon>Dikarya</taxon>
        <taxon>Ascomycota</taxon>
        <taxon>Pezizomycotina</taxon>
        <taxon>Sordariomycetes</taxon>
        <taxon>Sordariomycetidae</taxon>
        <taxon>Diaporthales</taxon>
        <taxon>Cytosporaceae</taxon>
        <taxon>Cytospora</taxon>
    </lineage>
</organism>
<feature type="domain" description="SET" evidence="1">
    <location>
        <begin position="153"/>
        <end position="293"/>
    </location>
</feature>
<dbReference type="SMR" id="A0A194VQU9"/>
<evidence type="ECO:0000313" key="2">
    <source>
        <dbReference type="EMBL" id="KUI66561.1"/>
    </source>
</evidence>
<dbReference type="Gene3D" id="2.170.270.10">
    <property type="entry name" value="SET domain"/>
    <property type="match status" value="1"/>
</dbReference>
<evidence type="ECO:0000259" key="1">
    <source>
        <dbReference type="PROSITE" id="PS50280"/>
    </source>
</evidence>
<dbReference type="InterPro" id="IPR001214">
    <property type="entry name" value="SET_dom"/>
</dbReference>
<protein>
    <submittedName>
        <fullName evidence="2">SET domain-containing protein 5</fullName>
    </submittedName>
</protein>
<dbReference type="OrthoDB" id="265717at2759"/>